<organism evidence="2 3">
    <name type="scientific">Nocardioides panacis</name>
    <dbReference type="NCBI Taxonomy" id="2849501"/>
    <lineage>
        <taxon>Bacteria</taxon>
        <taxon>Bacillati</taxon>
        <taxon>Actinomycetota</taxon>
        <taxon>Actinomycetes</taxon>
        <taxon>Propionibacteriales</taxon>
        <taxon>Nocardioidaceae</taxon>
        <taxon>Nocardioides</taxon>
    </lineage>
</organism>
<name>A0A975T138_9ACTN</name>
<feature type="domain" description="Replication-associated protein ORF2/G2P" evidence="1">
    <location>
        <begin position="4"/>
        <end position="92"/>
    </location>
</feature>
<accession>A0A975T138</accession>
<keyword evidence="3" id="KW-1185">Reference proteome</keyword>
<proteinExistence type="predicted"/>
<evidence type="ECO:0000313" key="3">
    <source>
        <dbReference type="Proteomes" id="UP000683575"/>
    </source>
</evidence>
<dbReference type="Proteomes" id="UP000683575">
    <property type="component" value="Chromosome"/>
</dbReference>
<sequence length="160" mass="17987">MRADLGVFFRRLRTALGGEPFPYVWVPEWHPGGHGLHAHFAVGKFVRQSLIRDAWGHGFVSIKLLSDLPVGSGRLEEARKAAGYLSKYVGKSFTDERVRHLKRYDVAEGFQPERVQVWGDSVDEVIGGASRMLGGLAPSQQWFSSEQEGWQGPPALWVQW</sequence>
<dbReference type="AlphaFoldDB" id="A0A975T138"/>
<dbReference type="InterPro" id="IPR056906">
    <property type="entry name" value="ORF2/G2P_dom"/>
</dbReference>
<reference evidence="2" key="1">
    <citation type="submission" date="2021-06" db="EMBL/GenBank/DDBJ databases">
        <title>Complete genome sequence of Nocardioides sp. G188.</title>
        <authorList>
            <person name="Im W.-T."/>
        </authorList>
    </citation>
    <scope>NUCLEOTIDE SEQUENCE</scope>
    <source>
        <strain evidence="2">G188</strain>
    </source>
</reference>
<dbReference type="Pfam" id="PF23343">
    <property type="entry name" value="REP_ORF2-G2P"/>
    <property type="match status" value="1"/>
</dbReference>
<gene>
    <name evidence="2" type="ORF">KRR39_04650</name>
</gene>
<protein>
    <recommendedName>
        <fullName evidence="1">Replication-associated protein ORF2/G2P domain-containing protein</fullName>
    </recommendedName>
</protein>
<evidence type="ECO:0000313" key="2">
    <source>
        <dbReference type="EMBL" id="QWZ09105.1"/>
    </source>
</evidence>
<evidence type="ECO:0000259" key="1">
    <source>
        <dbReference type="Pfam" id="PF23343"/>
    </source>
</evidence>
<dbReference type="KEGG" id="nps:KRR39_04650"/>
<dbReference type="EMBL" id="CP077062">
    <property type="protein sequence ID" value="QWZ09105.1"/>
    <property type="molecule type" value="Genomic_DNA"/>
</dbReference>